<feature type="transmembrane region" description="Helical" evidence="8">
    <location>
        <begin position="486"/>
        <end position="513"/>
    </location>
</feature>
<reference evidence="9" key="2">
    <citation type="submission" date="2025-09" db="UniProtKB">
        <authorList>
            <consortium name="Ensembl"/>
        </authorList>
    </citation>
    <scope>IDENTIFICATION</scope>
</reference>
<dbReference type="GO" id="GO:0038023">
    <property type="term" value="F:signaling receptor activity"/>
    <property type="evidence" value="ECO:0007669"/>
    <property type="project" value="InterPro"/>
</dbReference>
<keyword evidence="2" id="KW-0813">Transport</keyword>
<dbReference type="GO" id="GO:0034632">
    <property type="term" value="F:retinol transmembrane transporter activity"/>
    <property type="evidence" value="ECO:0007669"/>
    <property type="project" value="InterPro"/>
</dbReference>
<accession>A0A3B3SWZ7</accession>
<proteinExistence type="predicted"/>
<evidence type="ECO:0000256" key="4">
    <source>
        <dbReference type="ARBA" id="ARBA00022692"/>
    </source>
</evidence>
<keyword evidence="7" id="KW-0675">Receptor</keyword>
<organism evidence="9 10">
    <name type="scientific">Paramormyrops kingsleyae</name>
    <dbReference type="NCBI Taxonomy" id="1676925"/>
    <lineage>
        <taxon>Eukaryota</taxon>
        <taxon>Metazoa</taxon>
        <taxon>Chordata</taxon>
        <taxon>Craniata</taxon>
        <taxon>Vertebrata</taxon>
        <taxon>Euteleostomi</taxon>
        <taxon>Actinopterygii</taxon>
        <taxon>Neopterygii</taxon>
        <taxon>Teleostei</taxon>
        <taxon>Osteoglossocephala</taxon>
        <taxon>Osteoglossomorpha</taxon>
        <taxon>Osteoglossiformes</taxon>
        <taxon>Mormyridae</taxon>
        <taxon>Paramormyrops</taxon>
    </lineage>
</organism>
<evidence type="ECO:0000256" key="5">
    <source>
        <dbReference type="ARBA" id="ARBA00022989"/>
    </source>
</evidence>
<dbReference type="AlphaFoldDB" id="A0A3B3SWZ7"/>
<dbReference type="GO" id="GO:0071939">
    <property type="term" value="P:vitamin A import into cell"/>
    <property type="evidence" value="ECO:0007669"/>
    <property type="project" value="TreeGrafter"/>
</dbReference>
<keyword evidence="3" id="KW-1003">Cell membrane</keyword>
<dbReference type="GO" id="GO:0005886">
    <property type="term" value="C:plasma membrane"/>
    <property type="evidence" value="ECO:0007669"/>
    <property type="project" value="UniProtKB-SubCell"/>
</dbReference>
<dbReference type="PANTHER" id="PTHR21444">
    <property type="entry name" value="COILED-COIL DOMAIN-CONTAINING PROTEIN 180"/>
    <property type="match status" value="1"/>
</dbReference>
<dbReference type="GeneTree" id="ENSGT00940000153246"/>
<keyword evidence="10" id="KW-1185">Reference proteome</keyword>
<dbReference type="InterPro" id="IPR026612">
    <property type="entry name" value="STRA6-like"/>
</dbReference>
<dbReference type="PANTHER" id="PTHR21444:SF17">
    <property type="entry name" value="STIMULATED BY RETINOIC ACID GENE 6 PROTEIN-LIKE"/>
    <property type="match status" value="1"/>
</dbReference>
<evidence type="ECO:0000256" key="7">
    <source>
        <dbReference type="ARBA" id="ARBA00023170"/>
    </source>
</evidence>
<evidence type="ECO:0000256" key="2">
    <source>
        <dbReference type="ARBA" id="ARBA00022448"/>
    </source>
</evidence>
<evidence type="ECO:0000313" key="9">
    <source>
        <dbReference type="Ensembl" id="ENSPKIP00000034646.1"/>
    </source>
</evidence>
<sequence>MSLHFTKMIRLGDNGTLGNKTCDNGISMHLFLHCSLVPAFFIFAVLSYLQRRVNHLAIDEKISILKGRFGIVVPLDFIGSLSNRWSYGFAFGAVSSSVMLLFSREYLPFNVPTWARAVVHLVGALEVGLAYYPFFACLSSPVREAGAVLGFIYSLMWLIVSTWNTISCPAGKVLGSFQKPILQWPSIFCLTFLLGRFVHMLLKAIRIRMGLDAHEETEQLFQTYQAKYVQTLLRRPPQGEIKNWIQRNIYDWDPYFRFPNRMIGTSIISLIGLYMITLADHSLSSYVFDELDKLRDSLAELVSSCSQLENQFAALSPQLVEFSHVARKTWFATTFFAAFTSVTYTFHILSCYRKHLKRLWAGQKGFLPERFHNPSSAISVAAITRYSGWQIAFTLWGYIIVHFVQFLFALLFVYGVVLPIQHGHGLKVLINFGIVLGAIVLIIGLVIIQIILVQIFFLQDKISSTDSQKPLAINNRKGFHNFNYFFFFYNVIMGLSNCVARLLMSAIVGTWLVSRIDRTVMPRGYEPLDPGYNTWIGMIFADHYHSNPVMICFCHLVLAERLEKQTRALSPYPPFNSSLIASSSRARRRWLLLYTLVKNPKLILHRKHQPSSCQDTAARAWMLASQVRASEENLRTANSTPDRQAAEEPCHCDVEGANVDEAMT</sequence>
<keyword evidence="5 8" id="KW-1133">Transmembrane helix</keyword>
<protein>
    <submittedName>
        <fullName evidence="9">STRA6-like</fullName>
    </submittedName>
</protein>
<feature type="transmembrane region" description="Helical" evidence="8">
    <location>
        <begin position="146"/>
        <end position="166"/>
    </location>
</feature>
<feature type="transmembrane region" description="Helical" evidence="8">
    <location>
        <begin position="267"/>
        <end position="288"/>
    </location>
</feature>
<evidence type="ECO:0000256" key="8">
    <source>
        <dbReference type="SAM" id="Phobius"/>
    </source>
</evidence>
<keyword evidence="6 8" id="KW-0472">Membrane</keyword>
<dbReference type="Ensembl" id="ENSPKIT00000015566.1">
    <property type="protein sequence ID" value="ENSPKIP00000034646.1"/>
    <property type="gene ID" value="ENSPKIG00000013901.1"/>
</dbReference>
<feature type="transmembrane region" description="Helical" evidence="8">
    <location>
        <begin position="30"/>
        <end position="49"/>
    </location>
</feature>
<feature type="transmembrane region" description="Helical" evidence="8">
    <location>
        <begin position="85"/>
        <end position="102"/>
    </location>
</feature>
<feature type="transmembrane region" description="Helical" evidence="8">
    <location>
        <begin position="395"/>
        <end position="417"/>
    </location>
</feature>
<evidence type="ECO:0000256" key="1">
    <source>
        <dbReference type="ARBA" id="ARBA00004651"/>
    </source>
</evidence>
<dbReference type="Proteomes" id="UP000261540">
    <property type="component" value="Unplaced"/>
</dbReference>
<feature type="transmembrane region" description="Helical" evidence="8">
    <location>
        <begin position="330"/>
        <end position="350"/>
    </location>
</feature>
<feature type="transmembrane region" description="Helical" evidence="8">
    <location>
        <begin position="429"/>
        <end position="457"/>
    </location>
</feature>
<dbReference type="CTD" id="74152"/>
<evidence type="ECO:0000256" key="3">
    <source>
        <dbReference type="ARBA" id="ARBA00022475"/>
    </source>
</evidence>
<feature type="transmembrane region" description="Helical" evidence="8">
    <location>
        <begin position="181"/>
        <end position="202"/>
    </location>
</feature>
<feature type="transmembrane region" description="Helical" evidence="8">
    <location>
        <begin position="114"/>
        <end position="134"/>
    </location>
</feature>
<dbReference type="STRING" id="1676925.ENSPKIP00000034646"/>
<evidence type="ECO:0000313" key="10">
    <source>
        <dbReference type="Proteomes" id="UP000261540"/>
    </source>
</evidence>
<comment type="subcellular location">
    <subcellularLocation>
        <location evidence="1">Cell membrane</location>
        <topology evidence="1">Multi-pass membrane protein</topology>
    </subcellularLocation>
</comment>
<dbReference type="Pfam" id="PF14752">
    <property type="entry name" value="RBP_receptor"/>
    <property type="match status" value="1"/>
</dbReference>
<evidence type="ECO:0000256" key="6">
    <source>
        <dbReference type="ARBA" id="ARBA00023136"/>
    </source>
</evidence>
<name>A0A3B3SWZ7_9TELE</name>
<keyword evidence="4 8" id="KW-0812">Transmembrane</keyword>
<reference evidence="9" key="1">
    <citation type="submission" date="2025-08" db="UniProtKB">
        <authorList>
            <consortium name="Ensembl"/>
        </authorList>
    </citation>
    <scope>IDENTIFICATION</scope>
</reference>